<dbReference type="OrthoDB" id="3629907at2"/>
<evidence type="ECO:0000259" key="2">
    <source>
        <dbReference type="PROSITE" id="PS50968"/>
    </source>
</evidence>
<proteinExistence type="predicted"/>
<dbReference type="CDD" id="cd06849">
    <property type="entry name" value="lipoyl_domain"/>
    <property type="match status" value="1"/>
</dbReference>
<dbReference type="InterPro" id="IPR000089">
    <property type="entry name" value="Biotin_lipoyl"/>
</dbReference>
<evidence type="ECO:0000313" key="4">
    <source>
        <dbReference type="Proteomes" id="UP000008914"/>
    </source>
</evidence>
<evidence type="ECO:0000256" key="1">
    <source>
        <dbReference type="ARBA" id="ARBA00022823"/>
    </source>
</evidence>
<dbReference type="Pfam" id="PF00364">
    <property type="entry name" value="Biotin_lipoyl"/>
    <property type="match status" value="1"/>
</dbReference>
<dbReference type="STRING" id="710696.Intca_1368"/>
<keyword evidence="1" id="KW-0450">Lipoyl</keyword>
<dbReference type="AlphaFoldDB" id="E6S6Y9"/>
<dbReference type="PROSITE" id="PS50968">
    <property type="entry name" value="BIOTINYL_LIPOYL"/>
    <property type="match status" value="1"/>
</dbReference>
<name>E6S6Y9_INTC7</name>
<dbReference type="InterPro" id="IPR011053">
    <property type="entry name" value="Single_hybrid_motif"/>
</dbReference>
<dbReference type="InterPro" id="IPR003016">
    <property type="entry name" value="2-oxoA_DH_lipoyl-BS"/>
</dbReference>
<feature type="domain" description="Lipoyl-binding" evidence="2">
    <location>
        <begin position="1"/>
        <end position="77"/>
    </location>
</feature>
<organism evidence="3 4">
    <name type="scientific">Intrasporangium calvum (strain ATCC 23552 / DSM 43043 / JCM 3097 / NBRC 12989 / NCIMB 10167 / NRRL B-3866 / 7 KIP)</name>
    <dbReference type="NCBI Taxonomy" id="710696"/>
    <lineage>
        <taxon>Bacteria</taxon>
        <taxon>Bacillati</taxon>
        <taxon>Actinomycetota</taxon>
        <taxon>Actinomycetes</taxon>
        <taxon>Micrococcales</taxon>
        <taxon>Intrasporangiaceae</taxon>
        <taxon>Intrasporangium</taxon>
    </lineage>
</organism>
<dbReference type="SUPFAM" id="SSF51230">
    <property type="entry name" value="Single hybrid motif"/>
    <property type="match status" value="1"/>
</dbReference>
<dbReference type="RefSeq" id="WP_013492200.1">
    <property type="nucleotide sequence ID" value="NC_014830.1"/>
</dbReference>
<dbReference type="Proteomes" id="UP000008914">
    <property type="component" value="Chromosome"/>
</dbReference>
<dbReference type="HOGENOM" id="CLU_016733_7_7_11"/>
<keyword evidence="4" id="KW-1185">Reference proteome</keyword>
<reference evidence="3 4" key="1">
    <citation type="journal article" date="2010" name="Stand. Genomic Sci.">
        <title>Complete genome sequence of Intrasporangium calvum type strain (7 KIP).</title>
        <authorList>
            <person name="Del Rio T.G."/>
            <person name="Chertkov O."/>
            <person name="Yasawong M."/>
            <person name="Lucas S."/>
            <person name="Deshpande S."/>
            <person name="Cheng J.F."/>
            <person name="Detter C."/>
            <person name="Tapia R."/>
            <person name="Han C."/>
            <person name="Goodwin L."/>
            <person name="Pitluck S."/>
            <person name="Liolios K."/>
            <person name="Ivanova N."/>
            <person name="Mavromatis K."/>
            <person name="Pati A."/>
            <person name="Chen A."/>
            <person name="Palaniappan K."/>
            <person name="Land M."/>
            <person name="Hauser L."/>
            <person name="Chang Y.J."/>
            <person name="Jeffries C.D."/>
            <person name="Rohde M."/>
            <person name="Pukall R."/>
            <person name="Sikorski J."/>
            <person name="Goker M."/>
            <person name="Woyke T."/>
            <person name="Bristow J."/>
            <person name="Eisen J.A."/>
            <person name="Markowitz V."/>
            <person name="Hugenholtz P."/>
            <person name="Kyrpides N.C."/>
            <person name="Klenk H.P."/>
            <person name="Lapidus A."/>
        </authorList>
    </citation>
    <scope>NUCLEOTIDE SEQUENCE [LARGE SCALE GENOMIC DNA]</scope>
    <source>
        <strain evidence="4">ATCC 23552 / DSM 43043 / JCM 3097 / NBRC 12989 / 7 KIP</strain>
    </source>
</reference>
<dbReference type="Gene3D" id="2.40.50.100">
    <property type="match status" value="1"/>
</dbReference>
<dbReference type="KEGG" id="ica:Intca_1368"/>
<dbReference type="EMBL" id="CP002343">
    <property type="protein sequence ID" value="ADU47884.1"/>
    <property type="molecule type" value="Genomic_DNA"/>
</dbReference>
<gene>
    <name evidence="3" type="ordered locus">Intca_1368</name>
</gene>
<evidence type="ECO:0000313" key="3">
    <source>
        <dbReference type="EMBL" id="ADU47884.1"/>
    </source>
</evidence>
<dbReference type="PROSITE" id="PS00189">
    <property type="entry name" value="LIPOYL"/>
    <property type="match status" value="1"/>
</dbReference>
<sequence length="77" mass="7609">MADVVFPGLSTDDPAAEGVVATWFVDDGATVVEGQLIAEVAVDKVDAEVVAPAGGTVRIIVGEGEGARQGSVIGTVG</sequence>
<accession>E6S6Y9</accession>
<dbReference type="eggNOG" id="COG0508">
    <property type="taxonomic scope" value="Bacteria"/>
</dbReference>
<protein>
    <submittedName>
        <fullName evidence="3">Biotin/lipoyl attachment domain-containing protein</fullName>
    </submittedName>
</protein>